<dbReference type="Pfam" id="PF22936">
    <property type="entry name" value="Pol_BBD"/>
    <property type="match status" value="1"/>
</dbReference>
<feature type="compositionally biased region" description="Basic residues" evidence="1">
    <location>
        <begin position="237"/>
        <end position="249"/>
    </location>
</feature>
<organism evidence="3 4">
    <name type="scientific">Solanum stoloniferum</name>
    <dbReference type="NCBI Taxonomy" id="62892"/>
    <lineage>
        <taxon>Eukaryota</taxon>
        <taxon>Viridiplantae</taxon>
        <taxon>Streptophyta</taxon>
        <taxon>Embryophyta</taxon>
        <taxon>Tracheophyta</taxon>
        <taxon>Spermatophyta</taxon>
        <taxon>Magnoliopsida</taxon>
        <taxon>eudicotyledons</taxon>
        <taxon>Gunneridae</taxon>
        <taxon>Pentapetalae</taxon>
        <taxon>asterids</taxon>
        <taxon>lamiids</taxon>
        <taxon>Solanales</taxon>
        <taxon>Solanaceae</taxon>
        <taxon>Solanoideae</taxon>
        <taxon>Solaneae</taxon>
        <taxon>Solanum</taxon>
    </lineage>
</organism>
<comment type="caution">
    <text evidence="3">The sequence shown here is derived from an EMBL/GenBank/DDBJ whole genome shotgun (WGS) entry which is preliminary data.</text>
</comment>
<feature type="compositionally biased region" description="Basic residues" evidence="1">
    <location>
        <begin position="213"/>
        <end position="222"/>
    </location>
</feature>
<feature type="domain" description="Retrovirus-related Pol polyprotein from transposon TNT 1-94-like beta-barrel" evidence="2">
    <location>
        <begin position="319"/>
        <end position="399"/>
    </location>
</feature>
<evidence type="ECO:0000256" key="1">
    <source>
        <dbReference type="SAM" id="MobiDB-lite"/>
    </source>
</evidence>
<dbReference type="EMBL" id="JBJKTR010000022">
    <property type="protein sequence ID" value="KAL3326003.1"/>
    <property type="molecule type" value="Genomic_DNA"/>
</dbReference>
<dbReference type="AlphaFoldDB" id="A0ABD2R2J2"/>
<evidence type="ECO:0000313" key="3">
    <source>
        <dbReference type="EMBL" id="KAL3326003.1"/>
    </source>
</evidence>
<reference evidence="3 4" key="1">
    <citation type="submission" date="2024-05" db="EMBL/GenBank/DDBJ databases">
        <title>De novo assembly of an allotetraploid wild potato.</title>
        <authorList>
            <person name="Hosaka A.J."/>
        </authorList>
    </citation>
    <scope>NUCLEOTIDE SEQUENCE [LARGE SCALE GENOMIC DNA]</scope>
    <source>
        <tissue evidence="3">Young leaves</tissue>
    </source>
</reference>
<proteinExistence type="predicted"/>
<dbReference type="PANTHER" id="PTHR35317:SF28">
    <property type="entry name" value="ZINC FINGER, CCHC-TYPE, RIBONUCLEASE H-LIKE DOMAIN, GAG-PRE-INTEGRASE DOMAIN PROTEIN-RELATED"/>
    <property type="match status" value="1"/>
</dbReference>
<dbReference type="Pfam" id="PF14223">
    <property type="entry name" value="Retrotran_gag_2"/>
    <property type="match status" value="1"/>
</dbReference>
<keyword evidence="4" id="KW-1185">Reference proteome</keyword>
<evidence type="ECO:0000313" key="4">
    <source>
        <dbReference type="Proteomes" id="UP001627284"/>
    </source>
</evidence>
<dbReference type="InterPro" id="IPR036875">
    <property type="entry name" value="Znf_CCHC_sf"/>
</dbReference>
<dbReference type="InterPro" id="IPR054722">
    <property type="entry name" value="PolX-like_BBD"/>
</dbReference>
<dbReference type="SUPFAM" id="SSF57756">
    <property type="entry name" value="Retrovirus zinc finger-like domains"/>
    <property type="match status" value="1"/>
</dbReference>
<gene>
    <name evidence="3" type="ORF">AABB24_036956</name>
</gene>
<evidence type="ECO:0000259" key="2">
    <source>
        <dbReference type="Pfam" id="PF22936"/>
    </source>
</evidence>
<accession>A0ABD2R2J2</accession>
<dbReference type="Proteomes" id="UP001627284">
    <property type="component" value="Unassembled WGS sequence"/>
</dbReference>
<sequence>MKVSIGSQDVWDIVDKGYTKPVNEETLSLNGKEVLLKKKKKDQQALALIHKCLDDGMFEKVADATTSKETWEISQNSLQGVDKVKKIKLQTLRTNFEVLKLKESKSISDFCSRLLATVNQLRRYGEEVDDVRAVEKILRSLTPKFDYVVCAIEESKDLDSMTVEQLEGSLIAHEEKVKRRKEEPLEQLLKTQASFKGFEGEKSYKGNGQWRGRGGRGGRGRGRSYTNKFNSEDKSHQSFRGRGRGHRGERRCGAYQGSNEMRYDKPKVECYNCHKIGYYSWECRSNVEETVNLVDNNKDEDESTLLLALKEDIDDCSSYYLENGASNHICGHKDKFVEIKKIVKGNVSFGDTSKIQIEGIGTILISCKDGGHKLINNVYYVPKFKSNNLSLGQLLEKGYDIHMKIYIVGLKIQVIT</sequence>
<dbReference type="PANTHER" id="PTHR35317">
    <property type="entry name" value="OS04G0629600 PROTEIN"/>
    <property type="match status" value="1"/>
</dbReference>
<feature type="region of interest" description="Disordered" evidence="1">
    <location>
        <begin position="206"/>
        <end position="251"/>
    </location>
</feature>
<name>A0ABD2R2J2_9SOLN</name>
<protein>
    <recommendedName>
        <fullName evidence="2">Retrovirus-related Pol polyprotein from transposon TNT 1-94-like beta-barrel domain-containing protein</fullName>
    </recommendedName>
</protein>